<feature type="transmembrane region" description="Helical" evidence="7">
    <location>
        <begin position="408"/>
        <end position="430"/>
    </location>
</feature>
<dbReference type="RefSeq" id="WP_204374969.1">
    <property type="nucleotide sequence ID" value="NZ_LGIA01000152.1"/>
</dbReference>
<evidence type="ECO:0000256" key="3">
    <source>
        <dbReference type="ARBA" id="ARBA00022692"/>
    </source>
</evidence>
<dbReference type="NCBIfam" id="TIGR01972">
    <property type="entry name" value="NDH_I_M"/>
    <property type="match status" value="1"/>
</dbReference>
<accession>A0A0L8V911</accession>
<dbReference type="AlphaFoldDB" id="A0A0L8V911"/>
<evidence type="ECO:0000313" key="10">
    <source>
        <dbReference type="Proteomes" id="UP000036958"/>
    </source>
</evidence>
<name>A0A0L8V911_9BACT</name>
<evidence type="ECO:0000259" key="8">
    <source>
        <dbReference type="Pfam" id="PF00361"/>
    </source>
</evidence>
<dbReference type="PANTHER" id="PTHR43507">
    <property type="entry name" value="NADH-UBIQUINONE OXIDOREDUCTASE CHAIN 4"/>
    <property type="match status" value="1"/>
</dbReference>
<proteinExistence type="inferred from homology"/>
<dbReference type="Pfam" id="PF00361">
    <property type="entry name" value="Proton_antipo_M"/>
    <property type="match status" value="1"/>
</dbReference>
<keyword evidence="5 7" id="KW-0472">Membrane</keyword>
<dbReference type="PRINTS" id="PR01437">
    <property type="entry name" value="NUOXDRDTASE4"/>
</dbReference>
<feature type="transmembrane region" description="Helical" evidence="7">
    <location>
        <begin position="101"/>
        <end position="125"/>
    </location>
</feature>
<organism evidence="9 10">
    <name type="scientific">Sunxiuqinia dokdonensis</name>
    <dbReference type="NCBI Taxonomy" id="1409788"/>
    <lineage>
        <taxon>Bacteria</taxon>
        <taxon>Pseudomonadati</taxon>
        <taxon>Bacteroidota</taxon>
        <taxon>Bacteroidia</taxon>
        <taxon>Marinilabiliales</taxon>
        <taxon>Prolixibacteraceae</taxon>
        <taxon>Sunxiuqinia</taxon>
    </lineage>
</organism>
<evidence type="ECO:0000256" key="5">
    <source>
        <dbReference type="ARBA" id="ARBA00023136"/>
    </source>
</evidence>
<dbReference type="PATRIC" id="fig|1409788.3.peg.2468"/>
<dbReference type="InterPro" id="IPR003918">
    <property type="entry name" value="NADH_UbQ_OxRdtase"/>
</dbReference>
<feature type="transmembrane region" description="Helical" evidence="7">
    <location>
        <begin position="442"/>
        <end position="463"/>
    </location>
</feature>
<keyword evidence="10" id="KW-1185">Reference proteome</keyword>
<dbReference type="STRING" id="1409788.NC99_23900"/>
<feature type="domain" description="NADH:quinone oxidoreductase/Mrp antiporter transmembrane" evidence="8">
    <location>
        <begin position="154"/>
        <end position="453"/>
    </location>
</feature>
<reference evidence="10" key="1">
    <citation type="submission" date="2015-07" db="EMBL/GenBank/DDBJ databases">
        <title>Genome sequencing of Sunxiuqinia dokdonensis strain SK.</title>
        <authorList>
            <person name="Ahn S."/>
            <person name="Kim B.-C."/>
        </authorList>
    </citation>
    <scope>NUCLEOTIDE SEQUENCE [LARGE SCALE GENOMIC DNA]</scope>
    <source>
        <strain evidence="10">SK</strain>
    </source>
</reference>
<dbReference type="EMBL" id="LGIA01000152">
    <property type="protein sequence ID" value="KOH44843.1"/>
    <property type="molecule type" value="Genomic_DNA"/>
</dbReference>
<feature type="transmembrane region" description="Helical" evidence="7">
    <location>
        <begin position="241"/>
        <end position="264"/>
    </location>
</feature>
<feature type="transmembrane region" description="Helical" evidence="7">
    <location>
        <begin position="161"/>
        <end position="178"/>
    </location>
</feature>
<feature type="transmembrane region" description="Helical" evidence="7">
    <location>
        <begin position="276"/>
        <end position="299"/>
    </location>
</feature>
<comment type="subcellular location">
    <subcellularLocation>
        <location evidence="1">Endomembrane system</location>
        <topology evidence="1">Multi-pass membrane protein</topology>
    </subcellularLocation>
    <subcellularLocation>
        <location evidence="6">Membrane</location>
        <topology evidence="6">Multi-pass membrane protein</topology>
    </subcellularLocation>
</comment>
<gene>
    <name evidence="9" type="ORF">NC99_23900</name>
</gene>
<evidence type="ECO:0000256" key="2">
    <source>
        <dbReference type="ARBA" id="ARBA00009025"/>
    </source>
</evidence>
<feature type="transmembrane region" description="Helical" evidence="7">
    <location>
        <begin position="190"/>
        <end position="212"/>
    </location>
</feature>
<feature type="transmembrane region" description="Helical" evidence="7">
    <location>
        <begin position="370"/>
        <end position="388"/>
    </location>
</feature>
<keyword evidence="3 6" id="KW-0812">Transmembrane</keyword>
<evidence type="ECO:0000256" key="4">
    <source>
        <dbReference type="ARBA" id="ARBA00022989"/>
    </source>
</evidence>
<feature type="transmembrane region" description="Helical" evidence="7">
    <location>
        <begin position="305"/>
        <end position="327"/>
    </location>
</feature>
<comment type="caution">
    <text evidence="9">The sequence shown here is derived from an EMBL/GenBank/DDBJ whole genome shotgun (WGS) entry which is preliminary data.</text>
</comment>
<dbReference type="Proteomes" id="UP000036958">
    <property type="component" value="Unassembled WGS sequence"/>
</dbReference>
<sequence length="542" mass="59609">MQGAINFPILTLITFLPALGILIILLIPSGKDKEAIDLSKKTIKWVSLGITFIQLILAAIIYVFYNSAKTGINDINTFQFVEKVNWIHANLPLIGNIDIDYFLGIDGISVPMLLLTTIICFVAILPSFKITKAVKGYFAMYLLLDLGMVGVFCALDFFLFYVFWELMLLPMYFLIGIWGGPRKEYAAIKFFIYTLVGSVLMLLVMIGLFQSVGTFNILDMMDPANFKAGAILSGSATTLRYAAFLALFIGFAIKVPLFPFHTWLPDAHVEAPTPISVILAGVLLKMGAYGMIRIAFPIFPEAFGYFQSLIAWIGMISILYGALCALGQHRVGKRDLKKLIAYSSISHMGLVMLGLSSMRPEGMVGAIFQMFNHGTITAMLFMIVGVIYDRAHTRGLDDFGGLAKKMPVYTGIMAIAFFAAIGLPGLSGFISEVLVFLGAFKTFPVLTAVSVLSIILGAGYMLWALQKIFFGELPNKWKGPWDPTGIEYKTDDINGLELTALIPLAVIIIFLGIYPNPMIDLISGSVNHFIDLMKPFVFIGGL</sequence>
<comment type="similarity">
    <text evidence="2">Belongs to the complex I subunit 4 family.</text>
</comment>
<dbReference type="GO" id="GO:0003954">
    <property type="term" value="F:NADH dehydrogenase activity"/>
    <property type="evidence" value="ECO:0007669"/>
    <property type="project" value="TreeGrafter"/>
</dbReference>
<dbReference type="GO" id="GO:0048039">
    <property type="term" value="F:ubiquinone binding"/>
    <property type="evidence" value="ECO:0007669"/>
    <property type="project" value="TreeGrafter"/>
</dbReference>
<dbReference type="GO" id="GO:0012505">
    <property type="term" value="C:endomembrane system"/>
    <property type="evidence" value="ECO:0007669"/>
    <property type="project" value="UniProtKB-SubCell"/>
</dbReference>
<evidence type="ECO:0000256" key="7">
    <source>
        <dbReference type="SAM" id="Phobius"/>
    </source>
</evidence>
<feature type="transmembrane region" description="Helical" evidence="7">
    <location>
        <begin position="495"/>
        <end position="514"/>
    </location>
</feature>
<evidence type="ECO:0000256" key="6">
    <source>
        <dbReference type="RuleBase" id="RU000320"/>
    </source>
</evidence>
<dbReference type="InterPro" id="IPR010227">
    <property type="entry name" value="NADH_Q_OxRdtase_chainM/4"/>
</dbReference>
<dbReference type="GO" id="GO:0008137">
    <property type="term" value="F:NADH dehydrogenase (ubiquinone) activity"/>
    <property type="evidence" value="ECO:0007669"/>
    <property type="project" value="InterPro"/>
</dbReference>
<dbReference type="InterPro" id="IPR001750">
    <property type="entry name" value="ND/Mrp_TM"/>
</dbReference>
<dbReference type="GO" id="GO:0042773">
    <property type="term" value="P:ATP synthesis coupled electron transport"/>
    <property type="evidence" value="ECO:0007669"/>
    <property type="project" value="InterPro"/>
</dbReference>
<protein>
    <submittedName>
        <fullName evidence="9">Oxidoreductase</fullName>
    </submittedName>
</protein>
<feature type="transmembrane region" description="Helical" evidence="7">
    <location>
        <begin position="48"/>
        <end position="65"/>
    </location>
</feature>
<evidence type="ECO:0000256" key="1">
    <source>
        <dbReference type="ARBA" id="ARBA00004127"/>
    </source>
</evidence>
<feature type="transmembrane region" description="Helical" evidence="7">
    <location>
        <begin position="339"/>
        <end position="358"/>
    </location>
</feature>
<dbReference type="GO" id="GO:0016020">
    <property type="term" value="C:membrane"/>
    <property type="evidence" value="ECO:0007669"/>
    <property type="project" value="UniProtKB-SubCell"/>
</dbReference>
<evidence type="ECO:0000313" key="9">
    <source>
        <dbReference type="EMBL" id="KOH44843.1"/>
    </source>
</evidence>
<keyword evidence="4 7" id="KW-1133">Transmembrane helix</keyword>
<dbReference type="GO" id="GO:0015990">
    <property type="term" value="P:electron transport coupled proton transport"/>
    <property type="evidence" value="ECO:0007669"/>
    <property type="project" value="TreeGrafter"/>
</dbReference>
<feature type="transmembrane region" description="Helical" evidence="7">
    <location>
        <begin position="137"/>
        <end position="155"/>
    </location>
</feature>
<feature type="transmembrane region" description="Helical" evidence="7">
    <location>
        <begin position="6"/>
        <end position="27"/>
    </location>
</feature>
<dbReference type="PANTHER" id="PTHR43507:SF1">
    <property type="entry name" value="NADH-UBIQUINONE OXIDOREDUCTASE CHAIN 4"/>
    <property type="match status" value="1"/>
</dbReference>